<feature type="chain" id="PRO_5014740153" description="Secreted peptide" evidence="1">
    <location>
        <begin position="24"/>
        <end position="96"/>
    </location>
</feature>
<evidence type="ECO:0008006" key="3">
    <source>
        <dbReference type="Google" id="ProtNLM"/>
    </source>
</evidence>
<proteinExistence type="predicted"/>
<dbReference type="EMBL" id="GGFM01008658">
    <property type="protein sequence ID" value="MBW29409.1"/>
    <property type="molecule type" value="Transcribed_RNA"/>
</dbReference>
<evidence type="ECO:0000313" key="2">
    <source>
        <dbReference type="EMBL" id="MBW29409.1"/>
    </source>
</evidence>
<evidence type="ECO:0000256" key="1">
    <source>
        <dbReference type="SAM" id="SignalP"/>
    </source>
</evidence>
<dbReference type="AlphaFoldDB" id="A0A2M3ZLK8"/>
<protein>
    <recommendedName>
        <fullName evidence="3">Secreted peptide</fullName>
    </recommendedName>
</protein>
<sequence length="96" mass="10637">MHRTSSSRWLASSSILLVSRTRATMPCWQMCYRCPVDAKRMSSTTARSARRLWRNLGSSVTGLIWLASSKCASWPELPSVASVADGSRISSVDDTR</sequence>
<feature type="signal peptide" evidence="1">
    <location>
        <begin position="1"/>
        <end position="23"/>
    </location>
</feature>
<name>A0A2M3ZLK8_9DIPT</name>
<reference evidence="2" key="1">
    <citation type="submission" date="2018-01" db="EMBL/GenBank/DDBJ databases">
        <title>An insight into the sialome of Amazonian anophelines.</title>
        <authorList>
            <person name="Ribeiro J.M."/>
            <person name="Scarpassa V."/>
            <person name="Calvo E."/>
        </authorList>
    </citation>
    <scope>NUCLEOTIDE SEQUENCE</scope>
    <source>
        <tissue evidence="2">Salivary glands</tissue>
    </source>
</reference>
<accession>A0A2M3ZLK8</accession>
<organism evidence="2">
    <name type="scientific">Anopheles braziliensis</name>
    <dbReference type="NCBI Taxonomy" id="58242"/>
    <lineage>
        <taxon>Eukaryota</taxon>
        <taxon>Metazoa</taxon>
        <taxon>Ecdysozoa</taxon>
        <taxon>Arthropoda</taxon>
        <taxon>Hexapoda</taxon>
        <taxon>Insecta</taxon>
        <taxon>Pterygota</taxon>
        <taxon>Neoptera</taxon>
        <taxon>Endopterygota</taxon>
        <taxon>Diptera</taxon>
        <taxon>Nematocera</taxon>
        <taxon>Culicoidea</taxon>
        <taxon>Culicidae</taxon>
        <taxon>Anophelinae</taxon>
        <taxon>Anopheles</taxon>
    </lineage>
</organism>
<keyword evidence="1" id="KW-0732">Signal</keyword>